<gene>
    <name evidence="2" type="ORF">H8712_07690</name>
</gene>
<dbReference type="Proteomes" id="UP000661649">
    <property type="component" value="Unassembled WGS sequence"/>
</dbReference>
<organism evidence="2 3">
    <name type="scientific">Blautia stercoris</name>
    <dbReference type="NCBI Taxonomy" id="871664"/>
    <lineage>
        <taxon>Bacteria</taxon>
        <taxon>Bacillati</taxon>
        <taxon>Bacillota</taxon>
        <taxon>Clostridia</taxon>
        <taxon>Lachnospirales</taxon>
        <taxon>Lachnospiraceae</taxon>
        <taxon>Blautia</taxon>
    </lineage>
</organism>
<evidence type="ECO:0000256" key="1">
    <source>
        <dbReference type="SAM" id="Phobius"/>
    </source>
</evidence>
<evidence type="ECO:0000313" key="3">
    <source>
        <dbReference type="Proteomes" id="UP000661649"/>
    </source>
</evidence>
<comment type="caution">
    <text evidence="2">The sequence shown here is derived from an EMBL/GenBank/DDBJ whole genome shotgun (WGS) entry which is preliminary data.</text>
</comment>
<protein>
    <submittedName>
        <fullName evidence="2">Uncharacterized protein</fullName>
    </submittedName>
</protein>
<evidence type="ECO:0000313" key="2">
    <source>
        <dbReference type="EMBL" id="MBC8628495.1"/>
    </source>
</evidence>
<reference evidence="2 3" key="1">
    <citation type="submission" date="2020-08" db="EMBL/GenBank/DDBJ databases">
        <title>Genome public.</title>
        <authorList>
            <person name="Liu C."/>
            <person name="Sun Q."/>
        </authorList>
    </citation>
    <scope>NUCLEOTIDE SEQUENCE [LARGE SCALE GENOMIC DNA]</scope>
    <source>
        <strain evidence="2 3">3_YM_SP_D4_24.mj</strain>
    </source>
</reference>
<name>A0ABR7PAQ8_9FIRM</name>
<dbReference type="RefSeq" id="WP_187558579.1">
    <property type="nucleotide sequence ID" value="NZ_JACRTP010000003.1"/>
</dbReference>
<keyword evidence="3" id="KW-1185">Reference proteome</keyword>
<keyword evidence="1" id="KW-0472">Membrane</keyword>
<keyword evidence="1" id="KW-0812">Transmembrane</keyword>
<proteinExistence type="predicted"/>
<sequence>MRITNITLEMITVICFLIFICYESATMQKTVYKVSGVWSLRIKRIGRIKRFLKNKDMVSELSLQPGIYRLGTGWFNDIRIYGCKSKVKLYLNIESKNKILLTVLKGKVEMEGTVLKENASIQKHITRNTTLFMDGIKIDFRREED</sequence>
<feature type="transmembrane region" description="Helical" evidence="1">
    <location>
        <begin position="6"/>
        <end position="25"/>
    </location>
</feature>
<keyword evidence="1" id="KW-1133">Transmembrane helix</keyword>
<dbReference type="EMBL" id="JACRTP010000003">
    <property type="protein sequence ID" value="MBC8628495.1"/>
    <property type="molecule type" value="Genomic_DNA"/>
</dbReference>
<accession>A0ABR7PAQ8</accession>